<gene>
    <name evidence="2" type="ORF">QE152_g8906</name>
</gene>
<organism evidence="2 3">
    <name type="scientific">Popillia japonica</name>
    <name type="common">Japanese beetle</name>
    <dbReference type="NCBI Taxonomy" id="7064"/>
    <lineage>
        <taxon>Eukaryota</taxon>
        <taxon>Metazoa</taxon>
        <taxon>Ecdysozoa</taxon>
        <taxon>Arthropoda</taxon>
        <taxon>Hexapoda</taxon>
        <taxon>Insecta</taxon>
        <taxon>Pterygota</taxon>
        <taxon>Neoptera</taxon>
        <taxon>Endopterygota</taxon>
        <taxon>Coleoptera</taxon>
        <taxon>Polyphaga</taxon>
        <taxon>Scarabaeiformia</taxon>
        <taxon>Scarabaeidae</taxon>
        <taxon>Rutelinae</taxon>
        <taxon>Popillia</taxon>
    </lineage>
</organism>
<feature type="transmembrane region" description="Helical" evidence="1">
    <location>
        <begin position="70"/>
        <end position="91"/>
    </location>
</feature>
<keyword evidence="1" id="KW-1133">Transmembrane helix</keyword>
<sequence>MKVMEKFGVPEPQWILDKAESGWLFWRRDPTGNNARVKFRHDVEVLEFHRSEHELEEVEWPDKLQPSNSLTMSMALLFCIAVTFLLPCLLFRNY</sequence>
<evidence type="ECO:0000313" key="3">
    <source>
        <dbReference type="Proteomes" id="UP001458880"/>
    </source>
</evidence>
<evidence type="ECO:0000313" key="2">
    <source>
        <dbReference type="EMBL" id="KAK9739602.1"/>
    </source>
</evidence>
<keyword evidence="1" id="KW-0472">Membrane</keyword>
<comment type="caution">
    <text evidence="2">The sequence shown here is derived from an EMBL/GenBank/DDBJ whole genome shotgun (WGS) entry which is preliminary data.</text>
</comment>
<dbReference type="Proteomes" id="UP001458880">
    <property type="component" value="Unassembled WGS sequence"/>
</dbReference>
<evidence type="ECO:0000256" key="1">
    <source>
        <dbReference type="SAM" id="Phobius"/>
    </source>
</evidence>
<protein>
    <submittedName>
        <fullName evidence="2">Uncharacterized protein</fullName>
    </submittedName>
</protein>
<keyword evidence="1" id="KW-0812">Transmembrane</keyword>
<dbReference type="EMBL" id="JASPKY010000073">
    <property type="protein sequence ID" value="KAK9739602.1"/>
    <property type="molecule type" value="Genomic_DNA"/>
</dbReference>
<reference evidence="2 3" key="1">
    <citation type="journal article" date="2024" name="BMC Genomics">
        <title>De novo assembly and annotation of Popillia japonica's genome with initial clues to its potential as an invasive pest.</title>
        <authorList>
            <person name="Cucini C."/>
            <person name="Boschi S."/>
            <person name="Funari R."/>
            <person name="Cardaioli E."/>
            <person name="Iannotti N."/>
            <person name="Marturano G."/>
            <person name="Paoli F."/>
            <person name="Bruttini M."/>
            <person name="Carapelli A."/>
            <person name="Frati F."/>
            <person name="Nardi F."/>
        </authorList>
    </citation>
    <scope>NUCLEOTIDE SEQUENCE [LARGE SCALE GENOMIC DNA]</scope>
    <source>
        <strain evidence="2">DMR45628</strain>
    </source>
</reference>
<name>A0AAW1LWL8_POPJA</name>
<proteinExistence type="predicted"/>
<keyword evidence="3" id="KW-1185">Reference proteome</keyword>
<dbReference type="AlphaFoldDB" id="A0AAW1LWL8"/>
<accession>A0AAW1LWL8</accession>